<organism evidence="2">
    <name type="scientific">Salvia splendens</name>
    <name type="common">Scarlet sage</name>
    <dbReference type="NCBI Taxonomy" id="180675"/>
    <lineage>
        <taxon>Eukaryota</taxon>
        <taxon>Viridiplantae</taxon>
        <taxon>Streptophyta</taxon>
        <taxon>Embryophyta</taxon>
        <taxon>Tracheophyta</taxon>
        <taxon>Spermatophyta</taxon>
        <taxon>Magnoliopsida</taxon>
        <taxon>eudicotyledons</taxon>
        <taxon>Gunneridae</taxon>
        <taxon>Pentapetalae</taxon>
        <taxon>asterids</taxon>
        <taxon>lamiids</taxon>
        <taxon>Lamiales</taxon>
        <taxon>Lamiaceae</taxon>
        <taxon>Nepetoideae</taxon>
        <taxon>Mentheae</taxon>
        <taxon>Salviinae</taxon>
        <taxon>Salvia</taxon>
        <taxon>Salvia subgen. Calosphace</taxon>
        <taxon>core Calosphace</taxon>
    </lineage>
</organism>
<protein>
    <recommendedName>
        <fullName evidence="1">MOSC domain-containing protein</fullName>
    </recommendedName>
</protein>
<accession>A0A8X8WNI6</accession>
<evidence type="ECO:0000259" key="1">
    <source>
        <dbReference type="PROSITE" id="PS51340"/>
    </source>
</evidence>
<dbReference type="SUPFAM" id="SSF50800">
    <property type="entry name" value="PK beta-barrel domain-like"/>
    <property type="match status" value="1"/>
</dbReference>
<comment type="caution">
    <text evidence="2">The sequence shown here is derived from an EMBL/GenBank/DDBJ whole genome shotgun (WGS) entry which is preliminary data.</text>
</comment>
<dbReference type="EMBL" id="PNBA02000015">
    <property type="protein sequence ID" value="KAG6398182.1"/>
    <property type="molecule type" value="Genomic_DNA"/>
</dbReference>
<dbReference type="Pfam" id="PF03476">
    <property type="entry name" value="MOSC_N"/>
    <property type="match status" value="2"/>
</dbReference>
<dbReference type="SUPFAM" id="SSF141673">
    <property type="entry name" value="MOSC N-terminal domain-like"/>
    <property type="match status" value="2"/>
</dbReference>
<evidence type="ECO:0000313" key="3">
    <source>
        <dbReference type="Proteomes" id="UP000298416"/>
    </source>
</evidence>
<dbReference type="InterPro" id="IPR005303">
    <property type="entry name" value="MOCOS_middle"/>
</dbReference>
<dbReference type="GO" id="GO:0032787">
    <property type="term" value="P:monocarboxylic acid metabolic process"/>
    <property type="evidence" value="ECO:0007669"/>
    <property type="project" value="UniProtKB-ARBA"/>
</dbReference>
<keyword evidence="3" id="KW-1185">Reference proteome</keyword>
<gene>
    <name evidence="2" type="ORF">SASPL_139637</name>
</gene>
<name>A0A8X8WNI6_SALSN</name>
<dbReference type="InterPro" id="IPR011037">
    <property type="entry name" value="Pyrv_Knase-like_insert_dom_sf"/>
</dbReference>
<dbReference type="Pfam" id="PF03473">
    <property type="entry name" value="MOSC"/>
    <property type="match status" value="2"/>
</dbReference>
<dbReference type="InterPro" id="IPR005302">
    <property type="entry name" value="MoCF_Sase_C"/>
</dbReference>
<reference evidence="2" key="1">
    <citation type="submission" date="2018-01" db="EMBL/GenBank/DDBJ databases">
        <authorList>
            <person name="Mao J.F."/>
        </authorList>
    </citation>
    <scope>NUCLEOTIDE SEQUENCE</scope>
    <source>
        <strain evidence="2">Huo1</strain>
        <tissue evidence="2">Leaf</tissue>
    </source>
</reference>
<feature type="domain" description="MOSC" evidence="1">
    <location>
        <begin position="471"/>
        <end position="632"/>
    </location>
</feature>
<dbReference type="GO" id="GO:0030151">
    <property type="term" value="F:molybdenum ion binding"/>
    <property type="evidence" value="ECO:0007669"/>
    <property type="project" value="InterPro"/>
</dbReference>
<dbReference type="PANTHER" id="PTHR14237">
    <property type="entry name" value="MOLYBDOPTERIN COFACTOR SULFURASE MOSC"/>
    <property type="match status" value="1"/>
</dbReference>
<dbReference type="Proteomes" id="UP000298416">
    <property type="component" value="Unassembled WGS sequence"/>
</dbReference>
<dbReference type="PANTHER" id="PTHR14237:SF19">
    <property type="entry name" value="MITOCHONDRIAL AMIDOXIME REDUCING COMPONENT 1"/>
    <property type="match status" value="1"/>
</dbReference>
<dbReference type="GO" id="GO:0030170">
    <property type="term" value="F:pyridoxal phosphate binding"/>
    <property type="evidence" value="ECO:0007669"/>
    <property type="project" value="InterPro"/>
</dbReference>
<sequence>MAEAGNAEAPLVKSIFVYPIKSCQGISVSQATLTPNGLRWDRLWMVVNARGRMYTQRVEPKLALIRVELPIEAFTQGWEPDRASFLVIKAEGMSTLKIPMVQPSAVADGVSVWAWSGSALDEGEEAAKWFSQYLGKTSRLVRFDEAVKEIEIMDGCCGNAASQSRPTLSDYVSGHNIKFNDWYPFHMISQGSLDALNARLSEPVSINRFRPNFLVDGCEPFSEDLWNEVKIDEFVFMGGELCYRCKIPTVNQETAVMGSEPNETLMKFRSDRVLVPNKKKHQGRIYMGNMMVCKNYTPETGESKAIKVGDPVHVLKMVSSYGFTFERRIPRLKKKMAEAGNTEAPLMNHYASSDSTLLLVLTISNLISRRIAVGSAMDGCEFERQDVHAESGAEICADTMIKTEGMSTLKIPMVQPCAVADGVSVWGWSGSALDEGEDAVKWFSQFLGKTSRLVRFDEEIEAMDGCCGNAASLSRPTISDYVSGHTIKFNDWYPFLMISQGSLDALNARLTEPVSINRCRPNIFSSFINFLVDGCEPFTEDLWNEIEINDFVFMGGELCVHCKVPTVNQETAEMGTEPNETLMKFRSDRVLVPSKEKHQGRIYMGNMMVCKNYTPETGKSKAIKVGDSVHVLTMVSSYDECVI</sequence>
<dbReference type="GO" id="GO:0003824">
    <property type="term" value="F:catalytic activity"/>
    <property type="evidence" value="ECO:0007669"/>
    <property type="project" value="InterPro"/>
</dbReference>
<dbReference type="PROSITE" id="PS51340">
    <property type="entry name" value="MOSC"/>
    <property type="match status" value="2"/>
</dbReference>
<evidence type="ECO:0000313" key="2">
    <source>
        <dbReference type="EMBL" id="KAG6398182.1"/>
    </source>
</evidence>
<reference evidence="2" key="2">
    <citation type="submission" date="2020-08" db="EMBL/GenBank/DDBJ databases">
        <title>Plant Genome Project.</title>
        <authorList>
            <person name="Zhang R.-G."/>
        </authorList>
    </citation>
    <scope>NUCLEOTIDE SEQUENCE</scope>
    <source>
        <strain evidence="2">Huo1</strain>
        <tissue evidence="2">Leaf</tissue>
    </source>
</reference>
<feature type="domain" description="MOSC" evidence="1">
    <location>
        <begin position="161"/>
        <end position="315"/>
    </location>
</feature>
<proteinExistence type="predicted"/>
<dbReference type="AlphaFoldDB" id="A0A8X8WNI6"/>